<sequence length="90" mass="10408">MDCTNQIYLCPDKRFSNPFCVPVRLHMIIHVFGIYEPALFILPSQAGSRLAKFSSVKLEPLFVLFLKFQSILFLADDSAYKCGWTDYFFS</sequence>
<reference evidence="1" key="1">
    <citation type="journal article" date="2013" name="Nat. Commun.">
        <title>Whole-genome sequencing of Oryza brachyantha reveals mechanisms underlying Oryza genome evolution.</title>
        <authorList>
            <person name="Chen J."/>
            <person name="Huang Q."/>
            <person name="Gao D."/>
            <person name="Wang J."/>
            <person name="Lang Y."/>
            <person name="Liu T."/>
            <person name="Li B."/>
            <person name="Bai Z."/>
            <person name="Luis Goicoechea J."/>
            <person name="Liang C."/>
            <person name="Chen C."/>
            <person name="Zhang W."/>
            <person name="Sun S."/>
            <person name="Liao Y."/>
            <person name="Zhang X."/>
            <person name="Yang L."/>
            <person name="Song C."/>
            <person name="Wang M."/>
            <person name="Shi J."/>
            <person name="Liu G."/>
            <person name="Liu J."/>
            <person name="Zhou H."/>
            <person name="Zhou W."/>
            <person name="Yu Q."/>
            <person name="An N."/>
            <person name="Chen Y."/>
            <person name="Cai Q."/>
            <person name="Wang B."/>
            <person name="Liu B."/>
            <person name="Min J."/>
            <person name="Huang Y."/>
            <person name="Wu H."/>
            <person name="Li Z."/>
            <person name="Zhang Y."/>
            <person name="Yin Y."/>
            <person name="Song W."/>
            <person name="Jiang J."/>
            <person name="Jackson S.A."/>
            <person name="Wing R.A."/>
            <person name="Wang J."/>
            <person name="Chen M."/>
        </authorList>
    </citation>
    <scope>NUCLEOTIDE SEQUENCE [LARGE SCALE GENOMIC DNA]</scope>
    <source>
        <strain evidence="1">cv. IRGC 101232</strain>
    </source>
</reference>
<name>J3MT67_ORYBR</name>
<dbReference type="AlphaFoldDB" id="J3MT67"/>
<evidence type="ECO:0000313" key="2">
    <source>
        <dbReference type="Proteomes" id="UP000006038"/>
    </source>
</evidence>
<reference evidence="1" key="2">
    <citation type="submission" date="2013-04" db="UniProtKB">
        <authorList>
            <consortium name="EnsemblPlants"/>
        </authorList>
    </citation>
    <scope>IDENTIFICATION</scope>
</reference>
<accession>J3MT67</accession>
<dbReference type="Gramene" id="OB08G22970.1">
    <property type="protein sequence ID" value="OB08G22970.1"/>
    <property type="gene ID" value="OB08G22970"/>
</dbReference>
<dbReference type="EnsemblPlants" id="OB08G22970.1">
    <property type="protein sequence ID" value="OB08G22970.1"/>
    <property type="gene ID" value="OB08G22970"/>
</dbReference>
<keyword evidence="2" id="KW-1185">Reference proteome</keyword>
<dbReference type="HOGENOM" id="CLU_2444410_0_0_1"/>
<organism evidence="1">
    <name type="scientific">Oryza brachyantha</name>
    <name type="common">malo sina</name>
    <dbReference type="NCBI Taxonomy" id="4533"/>
    <lineage>
        <taxon>Eukaryota</taxon>
        <taxon>Viridiplantae</taxon>
        <taxon>Streptophyta</taxon>
        <taxon>Embryophyta</taxon>
        <taxon>Tracheophyta</taxon>
        <taxon>Spermatophyta</taxon>
        <taxon>Magnoliopsida</taxon>
        <taxon>Liliopsida</taxon>
        <taxon>Poales</taxon>
        <taxon>Poaceae</taxon>
        <taxon>BOP clade</taxon>
        <taxon>Oryzoideae</taxon>
        <taxon>Oryzeae</taxon>
        <taxon>Oryzinae</taxon>
        <taxon>Oryza</taxon>
    </lineage>
</organism>
<dbReference type="Proteomes" id="UP000006038">
    <property type="component" value="Chromosome 8"/>
</dbReference>
<evidence type="ECO:0000313" key="1">
    <source>
        <dbReference type="EnsemblPlants" id="OB08G22970.1"/>
    </source>
</evidence>
<proteinExistence type="predicted"/>
<protein>
    <submittedName>
        <fullName evidence="1">Uncharacterized protein</fullName>
    </submittedName>
</protein>